<evidence type="ECO:0000313" key="11">
    <source>
        <dbReference type="EMBL" id="APV44390.1"/>
    </source>
</evidence>
<feature type="transmembrane region" description="Helical" evidence="9">
    <location>
        <begin position="280"/>
        <end position="299"/>
    </location>
</feature>
<keyword evidence="7 9" id="KW-0924">Ammonia transport</keyword>
<feature type="transmembrane region" description="Helical" evidence="9">
    <location>
        <begin position="160"/>
        <end position="183"/>
    </location>
</feature>
<evidence type="ECO:0000256" key="9">
    <source>
        <dbReference type="RuleBase" id="RU362002"/>
    </source>
</evidence>
<gene>
    <name evidence="11" type="ORF">Dform_01055</name>
</gene>
<evidence type="ECO:0000256" key="4">
    <source>
        <dbReference type="ARBA" id="ARBA00022692"/>
    </source>
</evidence>
<feature type="transmembrane region" description="Helical" evidence="9">
    <location>
        <begin position="354"/>
        <end position="372"/>
    </location>
</feature>
<feature type="transmembrane region" description="Helical" evidence="9">
    <location>
        <begin position="226"/>
        <end position="247"/>
    </location>
</feature>
<evidence type="ECO:0000256" key="1">
    <source>
        <dbReference type="ARBA" id="ARBA00004141"/>
    </source>
</evidence>
<comment type="similarity">
    <text evidence="2 9">Belongs to the ammonia transporter channel (TC 1.A.11.2) family.</text>
</comment>
<dbReference type="GO" id="GO:0008519">
    <property type="term" value="F:ammonium channel activity"/>
    <property type="evidence" value="ECO:0007669"/>
    <property type="project" value="InterPro"/>
</dbReference>
<feature type="transmembrane region" description="Helical" evidence="9">
    <location>
        <begin position="6"/>
        <end position="28"/>
    </location>
</feature>
<dbReference type="EMBL" id="CP018258">
    <property type="protein sequence ID" value="APV44390.1"/>
    <property type="molecule type" value="Genomic_DNA"/>
</dbReference>
<dbReference type="AlphaFoldDB" id="A0A1P8F7F6"/>
<dbReference type="GO" id="GO:0005886">
    <property type="term" value="C:plasma membrane"/>
    <property type="evidence" value="ECO:0007669"/>
    <property type="project" value="UniProtKB-SubCell"/>
</dbReference>
<protein>
    <recommendedName>
        <fullName evidence="8 9">Ammonium transporter</fullName>
    </recommendedName>
</protein>
<feature type="transmembrane region" description="Helical" evidence="9">
    <location>
        <begin position="311"/>
        <end position="334"/>
    </location>
</feature>
<dbReference type="InterPro" id="IPR001905">
    <property type="entry name" value="Ammonium_transpt"/>
</dbReference>
<feature type="transmembrane region" description="Helical" evidence="9">
    <location>
        <begin position="254"/>
        <end position="274"/>
    </location>
</feature>
<evidence type="ECO:0000256" key="8">
    <source>
        <dbReference type="ARBA" id="ARBA00050025"/>
    </source>
</evidence>
<dbReference type="InterPro" id="IPR029020">
    <property type="entry name" value="Ammonium/urea_transptr"/>
</dbReference>
<dbReference type="InterPro" id="IPR018047">
    <property type="entry name" value="Ammonium_transpt_CS"/>
</dbReference>
<dbReference type="Pfam" id="PF00909">
    <property type="entry name" value="Ammonium_transp"/>
    <property type="match status" value="1"/>
</dbReference>
<dbReference type="OrthoDB" id="9814202at2"/>
<dbReference type="PANTHER" id="PTHR43029">
    <property type="entry name" value="AMMONIUM TRANSPORTER MEP2"/>
    <property type="match status" value="1"/>
</dbReference>
<name>A0A1P8F7F6_9CHLR</name>
<evidence type="ECO:0000256" key="6">
    <source>
        <dbReference type="ARBA" id="ARBA00023136"/>
    </source>
</evidence>
<proteinExistence type="inferred from homology"/>
<dbReference type="RefSeq" id="WP_076005076.1">
    <property type="nucleotide sequence ID" value="NZ_CP018258.1"/>
</dbReference>
<evidence type="ECO:0000256" key="7">
    <source>
        <dbReference type="ARBA" id="ARBA00023177"/>
    </source>
</evidence>
<feature type="transmembrane region" description="Helical" evidence="9">
    <location>
        <begin position="126"/>
        <end position="148"/>
    </location>
</feature>
<accession>A0A1P8F7F6</accession>
<reference evidence="12" key="1">
    <citation type="submission" date="2016-11" db="EMBL/GenBank/DDBJ databases">
        <title>Dehalogenimonas formicexedens sp. nov., a chlorinated alkane respiring bacterium isolated from contaminated groundwater.</title>
        <authorList>
            <person name="Key T.A."/>
            <person name="Bowman K.S."/>
            <person name="Lee I."/>
            <person name="Chun J."/>
            <person name="Albuquerque L."/>
            <person name="da Costa M.S."/>
            <person name="Rainey F.A."/>
            <person name="Moe W.M."/>
        </authorList>
    </citation>
    <scope>NUCLEOTIDE SEQUENCE [LARGE SCALE GENOMIC DNA]</scope>
    <source>
        <strain evidence="12">NSZ-14</strain>
    </source>
</reference>
<feature type="transmembrane region" description="Helical" evidence="9">
    <location>
        <begin position="40"/>
        <end position="61"/>
    </location>
</feature>
<dbReference type="PANTHER" id="PTHR43029:SF10">
    <property type="entry name" value="AMMONIUM TRANSPORTER MEP2"/>
    <property type="match status" value="1"/>
</dbReference>
<dbReference type="InterPro" id="IPR024041">
    <property type="entry name" value="NH4_transpt_AmtB-like_dom"/>
</dbReference>
<dbReference type="KEGG" id="dfo:Dform_01055"/>
<evidence type="ECO:0000256" key="3">
    <source>
        <dbReference type="ARBA" id="ARBA00022448"/>
    </source>
</evidence>
<keyword evidence="6 9" id="KW-0472">Membrane</keyword>
<keyword evidence="12" id="KW-1185">Reference proteome</keyword>
<dbReference type="NCBIfam" id="TIGR00836">
    <property type="entry name" value="amt"/>
    <property type="match status" value="1"/>
</dbReference>
<evidence type="ECO:0000256" key="2">
    <source>
        <dbReference type="ARBA" id="ARBA00005887"/>
    </source>
</evidence>
<comment type="subcellular location">
    <subcellularLocation>
        <location evidence="9">Cell membrane</location>
        <topology evidence="9">Multi-pass membrane protein</topology>
    </subcellularLocation>
    <subcellularLocation>
        <location evidence="1">Membrane</location>
        <topology evidence="1">Multi-pass membrane protein</topology>
    </subcellularLocation>
</comment>
<sequence length="406" mass="42492">MDTGDTAWLLVSTALVMLMTPGLALFYGGMVRRKNLISTLMMSFSILALVGVLWIVFGYTLGFGPDIGGFIGNFHFFGMNNVGEAPSDVYATTVPHLIFMMFQGMFAIITVALITGAVVERIKFSALMVFAVAWLALIYGPISHWVWGGGWLAQLGVLDFAGGTVVHINAGVSALALVLLLGARKGFKKETMEPNNIPMVLIGASLLWFGWFGFNAGSALGSNGLAAEAFVTTNTAAAMAALTWILLSWRQRRPTLLGAATGAVVGLVAITPAAGYVTPLAAIAIGAIAACASYFAMNWRSKRNFDDSLDVFACHGVGGIVGALATGLFATVAVNAAGFDGLFHGNAMQLGKQALGVLATGGFALIGTLVIGKIIDKTMGLRVTEVEEVVGLDLSQHGERAYGGIK</sequence>
<keyword evidence="5 9" id="KW-1133">Transmembrane helix</keyword>
<keyword evidence="3 9" id="KW-0813">Transport</keyword>
<dbReference type="Proteomes" id="UP000185934">
    <property type="component" value="Chromosome"/>
</dbReference>
<evidence type="ECO:0000256" key="5">
    <source>
        <dbReference type="ARBA" id="ARBA00022989"/>
    </source>
</evidence>
<dbReference type="SUPFAM" id="SSF111352">
    <property type="entry name" value="Ammonium transporter"/>
    <property type="match status" value="1"/>
</dbReference>
<dbReference type="Gene3D" id="1.10.3430.10">
    <property type="entry name" value="Ammonium transporter AmtB like domains"/>
    <property type="match status" value="1"/>
</dbReference>
<dbReference type="PROSITE" id="PS01219">
    <property type="entry name" value="AMMONIUM_TRANSP"/>
    <property type="match status" value="1"/>
</dbReference>
<evidence type="ECO:0000313" key="12">
    <source>
        <dbReference type="Proteomes" id="UP000185934"/>
    </source>
</evidence>
<feature type="transmembrane region" description="Helical" evidence="9">
    <location>
        <begin position="97"/>
        <end position="119"/>
    </location>
</feature>
<evidence type="ECO:0000259" key="10">
    <source>
        <dbReference type="Pfam" id="PF00909"/>
    </source>
</evidence>
<feature type="transmembrane region" description="Helical" evidence="9">
    <location>
        <begin position="195"/>
        <end position="214"/>
    </location>
</feature>
<dbReference type="STRING" id="1839801.Dform_01055"/>
<keyword evidence="4 9" id="KW-0812">Transmembrane</keyword>
<organism evidence="11 12">
    <name type="scientific">Dehalogenimonas formicexedens</name>
    <dbReference type="NCBI Taxonomy" id="1839801"/>
    <lineage>
        <taxon>Bacteria</taxon>
        <taxon>Bacillati</taxon>
        <taxon>Chloroflexota</taxon>
        <taxon>Dehalococcoidia</taxon>
        <taxon>Dehalococcoidales</taxon>
        <taxon>Dehalococcoidaceae</taxon>
        <taxon>Dehalogenimonas</taxon>
    </lineage>
</organism>
<feature type="domain" description="Ammonium transporter AmtB-like" evidence="10">
    <location>
        <begin position="7"/>
        <end position="402"/>
    </location>
</feature>